<keyword evidence="14" id="KW-1185">Reference proteome</keyword>
<accession>A0A5R9R996</accession>
<comment type="caution">
    <text evidence="13">The sequence shown here is derived from an EMBL/GenBank/DDBJ whole genome shotgun (WGS) entry which is preliminary data.</text>
</comment>
<keyword evidence="4 8" id="KW-0812">Transmembrane</keyword>
<dbReference type="InterPro" id="IPR036942">
    <property type="entry name" value="Beta-barrel_TonB_sf"/>
</dbReference>
<dbReference type="Gene3D" id="2.170.130.10">
    <property type="entry name" value="TonB-dependent receptor, plug domain"/>
    <property type="match status" value="1"/>
</dbReference>
<dbReference type="SUPFAM" id="SSF56935">
    <property type="entry name" value="Porins"/>
    <property type="match status" value="1"/>
</dbReference>
<organism evidence="13 14">
    <name type="scientific">Pseudomonas nicosulfuronedens</name>
    <dbReference type="NCBI Taxonomy" id="2571105"/>
    <lineage>
        <taxon>Bacteria</taxon>
        <taxon>Pseudomonadati</taxon>
        <taxon>Pseudomonadota</taxon>
        <taxon>Gammaproteobacteria</taxon>
        <taxon>Pseudomonadales</taxon>
        <taxon>Pseudomonadaceae</taxon>
        <taxon>Pseudomonas</taxon>
    </lineage>
</organism>
<evidence type="ECO:0000256" key="2">
    <source>
        <dbReference type="ARBA" id="ARBA00022448"/>
    </source>
</evidence>
<dbReference type="InterPro" id="IPR037066">
    <property type="entry name" value="Plug_dom_sf"/>
</dbReference>
<keyword evidence="10" id="KW-0732">Signal</keyword>
<dbReference type="CDD" id="cd01347">
    <property type="entry name" value="ligand_gated_channel"/>
    <property type="match status" value="1"/>
</dbReference>
<feature type="domain" description="TonB-dependent receptor plug" evidence="12">
    <location>
        <begin position="68"/>
        <end position="189"/>
    </location>
</feature>
<name>A0A5R9R996_9PSED</name>
<evidence type="ECO:0000256" key="9">
    <source>
        <dbReference type="RuleBase" id="RU003357"/>
    </source>
</evidence>
<dbReference type="PANTHER" id="PTHR47234">
    <property type="match status" value="1"/>
</dbReference>
<comment type="subcellular location">
    <subcellularLocation>
        <location evidence="1 8">Cell outer membrane</location>
        <topology evidence="1 8">Multi-pass membrane protein</topology>
    </subcellularLocation>
</comment>
<comment type="similarity">
    <text evidence="8 9">Belongs to the TonB-dependent receptor family.</text>
</comment>
<keyword evidence="5 9" id="KW-0798">TonB box</keyword>
<dbReference type="EMBL" id="SWDV01000005">
    <property type="protein sequence ID" value="TLX79604.1"/>
    <property type="molecule type" value="Genomic_DNA"/>
</dbReference>
<dbReference type="GO" id="GO:0009279">
    <property type="term" value="C:cell outer membrane"/>
    <property type="evidence" value="ECO:0007669"/>
    <property type="project" value="UniProtKB-SubCell"/>
</dbReference>
<evidence type="ECO:0000256" key="7">
    <source>
        <dbReference type="ARBA" id="ARBA00023237"/>
    </source>
</evidence>
<keyword evidence="3 8" id="KW-1134">Transmembrane beta strand</keyword>
<dbReference type="Pfam" id="PF07715">
    <property type="entry name" value="Plug"/>
    <property type="match status" value="1"/>
</dbReference>
<evidence type="ECO:0000259" key="12">
    <source>
        <dbReference type="Pfam" id="PF07715"/>
    </source>
</evidence>
<dbReference type="InterPro" id="IPR039426">
    <property type="entry name" value="TonB-dep_rcpt-like"/>
</dbReference>
<protein>
    <submittedName>
        <fullName evidence="13">TonB-dependent receptor</fullName>
    </submittedName>
</protein>
<feature type="signal peptide" evidence="10">
    <location>
        <begin position="1"/>
        <end position="34"/>
    </location>
</feature>
<feature type="domain" description="TonB-dependent receptor-like beta-barrel" evidence="11">
    <location>
        <begin position="315"/>
        <end position="778"/>
    </location>
</feature>
<dbReference type="OrthoDB" id="9805434at2"/>
<evidence type="ECO:0000259" key="11">
    <source>
        <dbReference type="Pfam" id="PF00593"/>
    </source>
</evidence>
<evidence type="ECO:0000256" key="6">
    <source>
        <dbReference type="ARBA" id="ARBA00023136"/>
    </source>
</evidence>
<gene>
    <name evidence="13" type="ORF">FAS41_08030</name>
</gene>
<keyword evidence="2 8" id="KW-0813">Transport</keyword>
<evidence type="ECO:0000256" key="8">
    <source>
        <dbReference type="PROSITE-ProRule" id="PRU01360"/>
    </source>
</evidence>
<evidence type="ECO:0000256" key="5">
    <source>
        <dbReference type="ARBA" id="ARBA00023077"/>
    </source>
</evidence>
<dbReference type="PANTHER" id="PTHR47234:SF3">
    <property type="entry name" value="SECRETIN_TONB SHORT N-TERMINAL DOMAIN-CONTAINING PROTEIN"/>
    <property type="match status" value="1"/>
</dbReference>
<dbReference type="PROSITE" id="PS52016">
    <property type="entry name" value="TONB_DEPENDENT_REC_3"/>
    <property type="match status" value="1"/>
</dbReference>
<evidence type="ECO:0000313" key="13">
    <source>
        <dbReference type="EMBL" id="TLX79604.1"/>
    </source>
</evidence>
<dbReference type="InterPro" id="IPR000531">
    <property type="entry name" value="Beta-barrel_TonB"/>
</dbReference>
<feature type="chain" id="PRO_5024326926" evidence="10">
    <location>
        <begin position="35"/>
        <end position="818"/>
    </location>
</feature>
<dbReference type="RefSeq" id="WP_138521069.1">
    <property type="nucleotide sequence ID" value="NZ_JAOCBK010000008.1"/>
</dbReference>
<dbReference type="AlphaFoldDB" id="A0A5R9R996"/>
<sequence length="818" mass="88057">MTAVTRARSASTARTLFTHSLLFLAIGQALPALAADSTDNASSTSSTSSDNRLSTVVVVGNRGQARTLADSPAPVDVISSKQLEATGQGDLTRALSRVLPSLNLPASSGFGSTSVVRPISLRGLNGDQVLVLVNGKRRHNSALLNNGTYLNSGSQPVDLDMIPTALVDHVEVLRDGASAQYGSDAIGGVINVVLKQTDHGGRLATTYGQNYENGDGETARQSGNIGFELGNEGFVNFALDYKHQNISDRSDNAPYTDSAGNTSLQHTYYGTGLPKVENFSLGYNAELPVNDALTLYSFSTYTNRESSKPLAFHQPASFDGIQTPYPEGIEDNLRFIENDFQAAFGGKGEAAGWDYDLSTTYGQDHARATLTDTYNLSYGPDSPTNVDTGVKTFSQWTSNLDLTRAFDLGLAKPTQVSWGLEYRYENYKIGKGEYASYGYGDYQYGASGALIAPGTISGAGTTPADAASKGRTSYAGYGEIGQDLTDKWHVDLAGRYEHYNDGSGVTTNGKFSTRYQLTPILALRGTASTGFRAPSLAQQIYSSTSQSSVNGNLLDYRNVAVDSDVAQALGASTLKPEKSTNYSVGLTLQPTPASSLTIDAYQIKIRDRIAQTGYLGGTTAIRDILVDAGLNPNQYVTYFTNALDTTTRGVDIVGDYRQELGAYGSIRYNAGFNWNTTEIDKIHASSVAQAALGADGGYDRQRQGNLKHGQPESRLLLGADWSIGQFDVSLNLTRYGEYTQYGTAEVYDRTFDPQWITDLNVDYHLTRNLTLTAGANNLFNVYPDRTNLPSTSGAFPYGNFSPYGTTGGYWYTGLAYNF</sequence>
<dbReference type="Pfam" id="PF00593">
    <property type="entry name" value="TonB_dep_Rec_b-barrel"/>
    <property type="match status" value="1"/>
</dbReference>
<keyword evidence="7 8" id="KW-0998">Cell outer membrane</keyword>
<keyword evidence="13" id="KW-0675">Receptor</keyword>
<dbReference type="InterPro" id="IPR012910">
    <property type="entry name" value="Plug_dom"/>
</dbReference>
<evidence type="ECO:0000313" key="14">
    <source>
        <dbReference type="Proteomes" id="UP000306635"/>
    </source>
</evidence>
<dbReference type="Gene3D" id="2.40.170.20">
    <property type="entry name" value="TonB-dependent receptor, beta-barrel domain"/>
    <property type="match status" value="1"/>
</dbReference>
<dbReference type="Proteomes" id="UP000306635">
    <property type="component" value="Unassembled WGS sequence"/>
</dbReference>
<evidence type="ECO:0000256" key="10">
    <source>
        <dbReference type="SAM" id="SignalP"/>
    </source>
</evidence>
<reference evidence="13 14" key="1">
    <citation type="submission" date="2019-04" db="EMBL/GenBank/DDBJ databases">
        <authorList>
            <person name="Li M."/>
        </authorList>
    </citation>
    <scope>NUCLEOTIDE SEQUENCE [LARGE SCALE GENOMIC DNA]</scope>
    <source>
        <strain evidence="13 14">LAM1902</strain>
    </source>
</reference>
<keyword evidence="6 8" id="KW-0472">Membrane</keyword>
<evidence type="ECO:0000256" key="3">
    <source>
        <dbReference type="ARBA" id="ARBA00022452"/>
    </source>
</evidence>
<proteinExistence type="inferred from homology"/>
<evidence type="ECO:0000256" key="4">
    <source>
        <dbReference type="ARBA" id="ARBA00022692"/>
    </source>
</evidence>
<evidence type="ECO:0000256" key="1">
    <source>
        <dbReference type="ARBA" id="ARBA00004571"/>
    </source>
</evidence>